<dbReference type="KEGG" id="more:E1B28_008942"/>
<name>A0A9P7UUT0_9AGAR</name>
<dbReference type="EMBL" id="CM032185">
    <property type="protein sequence ID" value="KAG7092599.1"/>
    <property type="molecule type" value="Genomic_DNA"/>
</dbReference>
<evidence type="ECO:0000313" key="2">
    <source>
        <dbReference type="EMBL" id="KAG7092599.1"/>
    </source>
</evidence>
<dbReference type="RefSeq" id="XP_043009069.1">
    <property type="nucleotide sequence ID" value="XM_043153784.1"/>
</dbReference>
<protein>
    <submittedName>
        <fullName evidence="2">Uncharacterized protein</fullName>
    </submittedName>
</protein>
<evidence type="ECO:0000313" key="3">
    <source>
        <dbReference type="Proteomes" id="UP001049176"/>
    </source>
</evidence>
<gene>
    <name evidence="2" type="ORF">E1B28_008942</name>
</gene>
<dbReference type="AlphaFoldDB" id="A0A9P7UUT0"/>
<evidence type="ECO:0000256" key="1">
    <source>
        <dbReference type="SAM" id="MobiDB-lite"/>
    </source>
</evidence>
<organism evidence="2 3">
    <name type="scientific">Marasmius oreades</name>
    <name type="common">fairy-ring Marasmius</name>
    <dbReference type="NCBI Taxonomy" id="181124"/>
    <lineage>
        <taxon>Eukaryota</taxon>
        <taxon>Fungi</taxon>
        <taxon>Dikarya</taxon>
        <taxon>Basidiomycota</taxon>
        <taxon>Agaricomycotina</taxon>
        <taxon>Agaricomycetes</taxon>
        <taxon>Agaricomycetidae</taxon>
        <taxon>Agaricales</taxon>
        <taxon>Marasmiineae</taxon>
        <taxon>Marasmiaceae</taxon>
        <taxon>Marasmius</taxon>
    </lineage>
</organism>
<feature type="region of interest" description="Disordered" evidence="1">
    <location>
        <begin position="47"/>
        <end position="66"/>
    </location>
</feature>
<reference evidence="2" key="1">
    <citation type="journal article" date="2021" name="Genome Biol. Evol.">
        <title>The assembled and annotated genome of the fairy-ring fungus Marasmius oreades.</title>
        <authorList>
            <person name="Hiltunen M."/>
            <person name="Ament-Velasquez S.L."/>
            <person name="Johannesson H."/>
        </authorList>
    </citation>
    <scope>NUCLEOTIDE SEQUENCE</scope>
    <source>
        <strain evidence="2">03SP1</strain>
    </source>
</reference>
<comment type="caution">
    <text evidence="2">The sequence shown here is derived from an EMBL/GenBank/DDBJ whole genome shotgun (WGS) entry which is preliminary data.</text>
</comment>
<dbReference type="OrthoDB" id="2678231at2759"/>
<dbReference type="Proteomes" id="UP001049176">
    <property type="component" value="Chromosome 5"/>
</dbReference>
<feature type="compositionally biased region" description="Basic and acidic residues" evidence="1">
    <location>
        <begin position="48"/>
        <end position="66"/>
    </location>
</feature>
<keyword evidence="3" id="KW-1185">Reference proteome</keyword>
<accession>A0A9P7UUT0</accession>
<proteinExistence type="predicted"/>
<dbReference type="GeneID" id="66078018"/>
<sequence>MAPLRYTPLPLPRKTRSPVAVRGVKKATQYRVPQFSAVLNSRPVCNRAPDRARRDQNGIEREQPTFDRRYTQATTGFREVYEDQDVEVSEQEPAESCLFHWEDEKTLVSDMMHDGRSADEESEDLKLCSLAESIQDSLSLYSKELIDDIADTLVPAANRVKQAHEVLNREMDGEFAEGLQSFVQGCHQMEDVTIRESKRVREVYCDSQTRVVELFKSLHDACMRRDQLWKDLERNLEEIINPTKERIKSLPTHMEHTIANLEKQSKQIAQKKDNGGTEKLYKSLLSNLI</sequence>